<feature type="transmembrane region" description="Helical" evidence="2">
    <location>
        <begin position="132"/>
        <end position="151"/>
    </location>
</feature>
<comment type="caution">
    <text evidence="3">The sequence shown here is derived from an EMBL/GenBank/DDBJ whole genome shotgun (WGS) entry which is preliminary data.</text>
</comment>
<evidence type="ECO:0000256" key="2">
    <source>
        <dbReference type="SAM" id="Phobius"/>
    </source>
</evidence>
<feature type="compositionally biased region" description="Basic and acidic residues" evidence="1">
    <location>
        <begin position="73"/>
        <end position="85"/>
    </location>
</feature>
<feature type="region of interest" description="Disordered" evidence="1">
    <location>
        <begin position="1"/>
        <end position="85"/>
    </location>
</feature>
<reference evidence="3" key="1">
    <citation type="submission" date="2020-03" db="EMBL/GenBank/DDBJ databases">
        <authorList>
            <person name="Weist P."/>
        </authorList>
    </citation>
    <scope>NUCLEOTIDE SEQUENCE</scope>
</reference>
<evidence type="ECO:0000313" key="3">
    <source>
        <dbReference type="EMBL" id="CAB1459858.1"/>
    </source>
</evidence>
<sequence length="214" mass="23115">MEPCHWTSRDRSCGREPERLSSSPPSGGEVPEELGSDACGCKPPQVTAPRRVPPPSAETRPAAPEGGVGGPRADQEPRETPWHDTDVMADTSLVTLRLSLNHQDTLSLPFVQSSFFIIPLSAHPYITSPPFILTSFILTSILLISIIPTHNPSSSSSLFPHPLIFFILIPILLIPTSSHLLPPHPYILSSSSSSSPSSSSPHPLIFFLLIPLIP</sequence>
<organism evidence="3 4">
    <name type="scientific">Pleuronectes platessa</name>
    <name type="common">European plaice</name>
    <dbReference type="NCBI Taxonomy" id="8262"/>
    <lineage>
        <taxon>Eukaryota</taxon>
        <taxon>Metazoa</taxon>
        <taxon>Chordata</taxon>
        <taxon>Craniata</taxon>
        <taxon>Vertebrata</taxon>
        <taxon>Euteleostomi</taxon>
        <taxon>Actinopterygii</taxon>
        <taxon>Neopterygii</taxon>
        <taxon>Teleostei</taxon>
        <taxon>Neoteleostei</taxon>
        <taxon>Acanthomorphata</taxon>
        <taxon>Carangaria</taxon>
        <taxon>Pleuronectiformes</taxon>
        <taxon>Pleuronectoidei</taxon>
        <taxon>Pleuronectidae</taxon>
        <taxon>Pleuronectes</taxon>
    </lineage>
</organism>
<name>A0A9N7VZ71_PLEPL</name>
<accession>A0A9N7VZ71</accession>
<dbReference type="Proteomes" id="UP001153269">
    <property type="component" value="Unassembled WGS sequence"/>
</dbReference>
<evidence type="ECO:0000313" key="4">
    <source>
        <dbReference type="Proteomes" id="UP001153269"/>
    </source>
</evidence>
<dbReference type="EMBL" id="CADEAL010004449">
    <property type="protein sequence ID" value="CAB1459858.1"/>
    <property type="molecule type" value="Genomic_DNA"/>
</dbReference>
<keyword evidence="4" id="KW-1185">Reference proteome</keyword>
<keyword evidence="2" id="KW-1133">Transmembrane helix</keyword>
<feature type="compositionally biased region" description="Low complexity" evidence="1">
    <location>
        <begin position="20"/>
        <end position="29"/>
    </location>
</feature>
<protein>
    <submittedName>
        <fullName evidence="3">Uncharacterized protein</fullName>
    </submittedName>
</protein>
<keyword evidence="2" id="KW-0812">Transmembrane</keyword>
<dbReference type="AlphaFoldDB" id="A0A9N7VZ71"/>
<keyword evidence="2" id="KW-0472">Membrane</keyword>
<gene>
    <name evidence="3" type="ORF">PLEPLA_LOCUS47695</name>
</gene>
<evidence type="ECO:0000256" key="1">
    <source>
        <dbReference type="SAM" id="MobiDB-lite"/>
    </source>
</evidence>
<proteinExistence type="predicted"/>
<feature type="compositionally biased region" description="Basic and acidic residues" evidence="1">
    <location>
        <begin position="7"/>
        <end position="19"/>
    </location>
</feature>
<feature type="transmembrane region" description="Helical" evidence="2">
    <location>
        <begin position="163"/>
        <end position="181"/>
    </location>
</feature>